<feature type="binding site" evidence="14">
    <location>
        <position position="359"/>
    </location>
    <ligand>
        <name>FAD</name>
        <dbReference type="ChEBI" id="CHEBI:57692"/>
    </ligand>
</feature>
<evidence type="ECO:0000256" key="3">
    <source>
        <dbReference type="ARBA" id="ARBA00008312"/>
    </source>
</evidence>
<evidence type="ECO:0000256" key="14">
    <source>
        <dbReference type="PIRSR" id="PIRSR000362-1"/>
    </source>
</evidence>
<feature type="binding site" evidence="15">
    <location>
        <position position="366"/>
    </location>
    <ligand>
        <name>NADP(+)</name>
        <dbReference type="ChEBI" id="CHEBI:58349"/>
    </ligand>
</feature>
<dbReference type="FunFam" id="3.50.50.60:FF:000229">
    <property type="entry name" value="NADPH:adrenodoxin oxidoreductase, mitochondrial"/>
    <property type="match status" value="1"/>
</dbReference>
<dbReference type="PANTHER" id="PTHR48467">
    <property type="entry name" value="GLUTAMATE SYNTHASE 1 [NADH], CHLOROPLASTIC-LIKE"/>
    <property type="match status" value="1"/>
</dbReference>
<evidence type="ECO:0000313" key="17">
    <source>
        <dbReference type="EMBL" id="KAK9501265.1"/>
    </source>
</evidence>
<keyword evidence="18" id="KW-1185">Reference proteome</keyword>
<dbReference type="GO" id="GO:0005739">
    <property type="term" value="C:mitochondrion"/>
    <property type="evidence" value="ECO:0007669"/>
    <property type="project" value="UniProtKB-SubCell"/>
</dbReference>
<organism evidence="17 18">
    <name type="scientific">Rhynocoris fuscipes</name>
    <dbReference type="NCBI Taxonomy" id="488301"/>
    <lineage>
        <taxon>Eukaryota</taxon>
        <taxon>Metazoa</taxon>
        <taxon>Ecdysozoa</taxon>
        <taxon>Arthropoda</taxon>
        <taxon>Hexapoda</taxon>
        <taxon>Insecta</taxon>
        <taxon>Pterygota</taxon>
        <taxon>Neoptera</taxon>
        <taxon>Paraneoptera</taxon>
        <taxon>Hemiptera</taxon>
        <taxon>Heteroptera</taxon>
        <taxon>Panheteroptera</taxon>
        <taxon>Cimicomorpha</taxon>
        <taxon>Reduviidae</taxon>
        <taxon>Harpactorinae</taxon>
        <taxon>Harpactorini</taxon>
        <taxon>Rhynocoris</taxon>
    </lineage>
</organism>
<dbReference type="EC" id="1.18.1.6" evidence="4 13"/>
<dbReference type="InterPro" id="IPR023753">
    <property type="entry name" value="FAD/NAD-binding_dom"/>
</dbReference>
<feature type="binding site" evidence="14">
    <location>
        <position position="50"/>
    </location>
    <ligand>
        <name>FAD</name>
        <dbReference type="ChEBI" id="CHEBI:57692"/>
    </ligand>
</feature>
<evidence type="ECO:0000256" key="4">
    <source>
        <dbReference type="ARBA" id="ARBA00013219"/>
    </source>
</evidence>
<feature type="binding site" evidence="14">
    <location>
        <position position="29"/>
    </location>
    <ligand>
        <name>FAD</name>
        <dbReference type="ChEBI" id="CHEBI:57692"/>
    </ligand>
</feature>
<dbReference type="Gene3D" id="3.50.50.60">
    <property type="entry name" value="FAD/NAD(P)-binding domain"/>
    <property type="match status" value="1"/>
</dbReference>
<keyword evidence="13" id="KW-0496">Mitochondrion</keyword>
<dbReference type="PANTHER" id="PTHR48467:SF1">
    <property type="entry name" value="GLUTAMATE SYNTHASE 1 [NADH], CHLOROPLASTIC-LIKE"/>
    <property type="match status" value="1"/>
</dbReference>
<keyword evidence="7 13" id="KW-0285">Flavoprotein</keyword>
<feature type="domain" description="FAD/NAD(P)-binding" evidence="16">
    <location>
        <begin position="20"/>
        <end position="176"/>
    </location>
</feature>
<evidence type="ECO:0000256" key="11">
    <source>
        <dbReference type="ARBA" id="ARBA00023002"/>
    </source>
</evidence>
<evidence type="ECO:0000256" key="15">
    <source>
        <dbReference type="PIRSR" id="PIRSR000362-2"/>
    </source>
</evidence>
<dbReference type="SUPFAM" id="SSF51971">
    <property type="entry name" value="Nucleotide-binding domain"/>
    <property type="match status" value="1"/>
</dbReference>
<keyword evidence="10" id="KW-0249">Electron transport</keyword>
<dbReference type="InterPro" id="IPR036188">
    <property type="entry name" value="FAD/NAD-bd_sf"/>
</dbReference>
<proteinExistence type="inferred from homology"/>
<comment type="pathway">
    <text evidence="2">Steroid metabolism; cholesterol metabolism.</text>
</comment>
<evidence type="ECO:0000256" key="8">
    <source>
        <dbReference type="ARBA" id="ARBA00022827"/>
    </source>
</evidence>
<evidence type="ECO:0000256" key="10">
    <source>
        <dbReference type="ARBA" id="ARBA00022982"/>
    </source>
</evidence>
<keyword evidence="11 13" id="KW-0560">Oxidoreductase</keyword>
<comment type="catalytic activity">
    <reaction evidence="12 13">
        <text>2 reduced [adrenodoxin] + NADP(+) + H(+) = 2 oxidized [adrenodoxin] + NADPH</text>
        <dbReference type="Rhea" id="RHEA:42312"/>
        <dbReference type="Rhea" id="RHEA-COMP:9998"/>
        <dbReference type="Rhea" id="RHEA-COMP:9999"/>
        <dbReference type="ChEBI" id="CHEBI:15378"/>
        <dbReference type="ChEBI" id="CHEBI:33737"/>
        <dbReference type="ChEBI" id="CHEBI:33738"/>
        <dbReference type="ChEBI" id="CHEBI:57783"/>
        <dbReference type="ChEBI" id="CHEBI:58349"/>
        <dbReference type="EC" id="1.18.1.6"/>
    </reaction>
</comment>
<feature type="binding site" evidence="14">
    <location>
        <position position="94"/>
    </location>
    <ligand>
        <name>FAD</name>
        <dbReference type="ChEBI" id="CHEBI:57692"/>
    </ligand>
</feature>
<dbReference type="PRINTS" id="PR00419">
    <property type="entry name" value="ADXRDTASE"/>
</dbReference>
<feature type="binding site" evidence="14">
    <location>
        <position position="58"/>
    </location>
    <ligand>
        <name>FAD</name>
        <dbReference type="ChEBI" id="CHEBI:57692"/>
    </ligand>
</feature>
<dbReference type="EMBL" id="JAPXFL010000009">
    <property type="protein sequence ID" value="KAK9501265.1"/>
    <property type="molecule type" value="Genomic_DNA"/>
</dbReference>
<keyword evidence="9 13" id="KW-0521">NADP</keyword>
<name>A0AAW1CUU1_9HEMI</name>
<dbReference type="InterPro" id="IPR055275">
    <property type="entry name" value="Ferredox_Rdtase"/>
</dbReference>
<dbReference type="PIRSF" id="PIRSF000362">
    <property type="entry name" value="FNR"/>
    <property type="match status" value="1"/>
</dbReference>
<keyword evidence="6" id="KW-0813">Transport</keyword>
<evidence type="ECO:0000256" key="12">
    <source>
        <dbReference type="ARBA" id="ARBA00048933"/>
    </source>
</evidence>
<evidence type="ECO:0000313" key="18">
    <source>
        <dbReference type="Proteomes" id="UP001461498"/>
    </source>
</evidence>
<dbReference type="Pfam" id="PF07992">
    <property type="entry name" value="Pyr_redox_2"/>
    <property type="match status" value="1"/>
</dbReference>
<evidence type="ECO:0000256" key="7">
    <source>
        <dbReference type="ARBA" id="ARBA00022630"/>
    </source>
</evidence>
<evidence type="ECO:0000256" key="2">
    <source>
        <dbReference type="ARBA" id="ARBA00004731"/>
    </source>
</evidence>
<dbReference type="Proteomes" id="UP001461498">
    <property type="component" value="Unassembled WGS sequence"/>
</dbReference>
<feature type="binding site" evidence="15">
    <location>
        <begin position="209"/>
        <end position="210"/>
    </location>
    <ligand>
        <name>NADP(+)</name>
        <dbReference type="ChEBI" id="CHEBI:58349"/>
    </ligand>
</feature>
<protein>
    <recommendedName>
        <fullName evidence="5 13">NADPH:adrenodoxin oxidoreductase, mitochondrial</fullName>
        <ecNumber evidence="4 13">1.18.1.6</ecNumber>
    </recommendedName>
</protein>
<comment type="similarity">
    <text evidence="3 13">Belongs to the ferredoxin--NADP reductase type 1 family.</text>
</comment>
<comment type="subcellular location">
    <subcellularLocation>
        <location evidence="13">Mitochondrion</location>
    </subcellularLocation>
</comment>
<dbReference type="GO" id="GO:0016491">
    <property type="term" value="F:oxidoreductase activity"/>
    <property type="evidence" value="ECO:0007669"/>
    <property type="project" value="UniProtKB-KW"/>
</dbReference>
<keyword evidence="8 13" id="KW-0274">FAD</keyword>
<evidence type="ECO:0000256" key="1">
    <source>
        <dbReference type="ARBA" id="ARBA00001974"/>
    </source>
</evidence>
<feature type="binding site" evidence="14">
    <location>
        <begin position="366"/>
        <end position="368"/>
    </location>
    <ligand>
        <name>FAD</name>
        <dbReference type="ChEBI" id="CHEBI:57692"/>
    </ligand>
</feature>
<dbReference type="InterPro" id="IPR021163">
    <property type="entry name" value="Ferredox_Rdtase_adrenod"/>
</dbReference>
<evidence type="ECO:0000259" key="16">
    <source>
        <dbReference type="Pfam" id="PF07992"/>
    </source>
</evidence>
<comment type="cofactor">
    <cofactor evidence="1 13 14">
        <name>FAD</name>
        <dbReference type="ChEBI" id="CHEBI:57692"/>
    </cofactor>
</comment>
<feature type="binding site" evidence="15">
    <location>
        <begin position="165"/>
        <end position="168"/>
    </location>
    <ligand>
        <name>NADP(+)</name>
        <dbReference type="ChEBI" id="CHEBI:58349"/>
    </ligand>
</feature>
<evidence type="ECO:0000256" key="5">
    <source>
        <dbReference type="ARBA" id="ARBA00016287"/>
    </source>
</evidence>
<dbReference type="Gene3D" id="3.40.50.720">
    <property type="entry name" value="NAD(P)-binding Rossmann-like Domain"/>
    <property type="match status" value="1"/>
</dbReference>
<evidence type="ECO:0000256" key="9">
    <source>
        <dbReference type="ARBA" id="ARBA00022857"/>
    </source>
</evidence>
<sequence>MRMFRQIISRGFSSNTSAKQICIIGSGPAGFYFAQHALKAIPNVQVDMYEKLPVPFGLVRYGVAPDHPEVKNVIHTFTKTALNSNFRFIGNVSVGKDIPFSELCKSYHAVVLAYGCSEDCSLGIKGENLKNTLSARCFVGWYNGLPDNKDLEVDLSTESVAILGQGNVAVDVARILLTPIDILKKTDITNYAIEALSKSKIKTVYLVGRRGPLQVAFTIKEFREMTKLPDVKTLFKSEQLNDIESYVSDLPRARKRLTELMLKTHGSEQNGSKIFQPLFYRKPVEILGDSAVTGVKFSVNTIVDHLKGTVASSEQFENLPCGLVLRSIGYKATCPDEGIPFDTENGRIKDCPGVYSSGWINTGPVGVILSTMNNAFKQAALLAEDIATNKLNTSDTRPGYQHIGDILKKKGSVIVNFDGWQKIDKVEVERGEKLGKPREKIVSIEEMLKIGGQVPF</sequence>
<feature type="binding site" evidence="15">
    <location>
        <position position="221"/>
    </location>
    <ligand>
        <name>NADP(+)</name>
        <dbReference type="ChEBI" id="CHEBI:58349"/>
    </ligand>
</feature>
<accession>A0AAW1CUU1</accession>
<comment type="caution">
    <text evidence="17">The sequence shown here is derived from an EMBL/GenBank/DDBJ whole genome shotgun (WGS) entry which is preliminary data.</text>
</comment>
<gene>
    <name evidence="17" type="ORF">O3M35_012008</name>
</gene>
<evidence type="ECO:0000256" key="6">
    <source>
        <dbReference type="ARBA" id="ARBA00022448"/>
    </source>
</evidence>
<reference evidence="17 18" key="1">
    <citation type="submission" date="2022-12" db="EMBL/GenBank/DDBJ databases">
        <title>Chromosome-level genome assembly of true bugs.</title>
        <authorList>
            <person name="Ma L."/>
            <person name="Li H."/>
        </authorList>
    </citation>
    <scope>NUCLEOTIDE SEQUENCE [LARGE SCALE GENOMIC DNA]</scope>
    <source>
        <strain evidence="17">Lab_2022b</strain>
    </source>
</reference>
<dbReference type="AlphaFoldDB" id="A0AAW1CUU1"/>
<evidence type="ECO:0000256" key="13">
    <source>
        <dbReference type="PIRNR" id="PIRNR000362"/>
    </source>
</evidence>